<dbReference type="InterPro" id="IPR005467">
    <property type="entry name" value="His_kinase_dom"/>
</dbReference>
<sequence length="450" mass="50108">MYTKKLTRLLDSEYIQQGDVASYSTLLLETLVQSLYLHDASLWLAVSSDQIDCVGYQTISSDEAKLFSPIDKLSLDQFAQQLSKSSHLVYAYNNAENAKWMGDVDVTHYRAILAPVKLHGQLNGFIMLRQKPHQATPDSAAIQFVISTVFALGATIQTAQQSLSLDSPSQRELQLEQSVREHNKGIKEMLQNLEKAQNYQVEVEKMEALGKLVAGVAHEVNTPLGVAMTSVSIVDEQIKKLERAYQNQQLDESVFVEFLESSIPAINMTNTNLERAALLVQQFKQTSDNEGHGTAEVVFFKPLCENLIASIAPLYQPYDVEFMVDIPEALKLETIPGAVEQILTNFINNSCQHGFKSSQEPHNLVFIKVFKVDDKVIIDYQDNGVGIDDAVAHQVFTPFYTTNRNQGGTGLGLSIVYNLVTQKLKGDIRIVEQDASIGAHFQIRLPINAV</sequence>
<dbReference type="EC" id="2.7.13.3" evidence="2"/>
<evidence type="ECO:0000256" key="3">
    <source>
        <dbReference type="ARBA" id="ARBA00022553"/>
    </source>
</evidence>
<evidence type="ECO:0000256" key="2">
    <source>
        <dbReference type="ARBA" id="ARBA00012438"/>
    </source>
</evidence>
<organism evidence="5 6">
    <name type="scientific">Vibrio maritimus</name>
    <dbReference type="NCBI Taxonomy" id="990268"/>
    <lineage>
        <taxon>Bacteria</taxon>
        <taxon>Pseudomonadati</taxon>
        <taxon>Pseudomonadota</taxon>
        <taxon>Gammaproteobacteria</taxon>
        <taxon>Vibrionales</taxon>
        <taxon>Vibrionaceae</taxon>
        <taxon>Vibrio</taxon>
    </lineage>
</organism>
<dbReference type="GO" id="GO:0000155">
    <property type="term" value="F:phosphorelay sensor kinase activity"/>
    <property type="evidence" value="ECO:0007669"/>
    <property type="project" value="InterPro"/>
</dbReference>
<dbReference type="SUPFAM" id="SSF55874">
    <property type="entry name" value="ATPase domain of HSP90 chaperone/DNA topoisomerase II/histidine kinase"/>
    <property type="match status" value="1"/>
</dbReference>
<keyword evidence="3" id="KW-0597">Phosphoprotein</keyword>
<reference evidence="5 6" key="2">
    <citation type="submission" date="2014-09" db="EMBL/GenBank/DDBJ databases">
        <authorList>
            <consortium name="NBRP consortium"/>
            <person name="Sawabe T."/>
            <person name="Meirelles P."/>
            <person name="Nakanishi M."/>
            <person name="Sayaka M."/>
            <person name="Hattori M."/>
            <person name="Ohkuma M."/>
        </authorList>
    </citation>
    <scope>NUCLEOTIDE SEQUENCE [LARGE SCALE GENOMIC DNA]</scope>
    <source>
        <strain evidence="6">JCM19235</strain>
    </source>
</reference>
<dbReference type="InterPro" id="IPR036097">
    <property type="entry name" value="HisK_dim/P_sf"/>
</dbReference>
<evidence type="ECO:0000256" key="1">
    <source>
        <dbReference type="ARBA" id="ARBA00000085"/>
    </source>
</evidence>
<keyword evidence="6" id="KW-1185">Reference proteome</keyword>
<dbReference type="EMBL" id="BBMR01000002">
    <property type="protein sequence ID" value="GAL18409.1"/>
    <property type="molecule type" value="Genomic_DNA"/>
</dbReference>
<protein>
    <recommendedName>
        <fullName evidence="2">histidine kinase</fullName>
        <ecNumber evidence="2">2.7.13.3</ecNumber>
    </recommendedName>
</protein>
<dbReference type="PRINTS" id="PR00344">
    <property type="entry name" value="BCTRLSENSOR"/>
</dbReference>
<evidence type="ECO:0000259" key="4">
    <source>
        <dbReference type="PROSITE" id="PS50109"/>
    </source>
</evidence>
<name>A0A090RW15_9VIBR</name>
<proteinExistence type="predicted"/>
<dbReference type="STRING" id="990268.JCM19235_6962"/>
<feature type="domain" description="Histidine kinase" evidence="4">
    <location>
        <begin position="215"/>
        <end position="449"/>
    </location>
</feature>
<comment type="caution">
    <text evidence="5">The sequence shown here is derived from an EMBL/GenBank/DDBJ whole genome shotgun (WGS) entry which is preliminary data.</text>
</comment>
<dbReference type="SMART" id="SM00387">
    <property type="entry name" value="HATPase_c"/>
    <property type="match status" value="1"/>
</dbReference>
<dbReference type="Gene3D" id="3.30.565.10">
    <property type="entry name" value="Histidine kinase-like ATPase, C-terminal domain"/>
    <property type="match status" value="1"/>
</dbReference>
<dbReference type="PANTHER" id="PTHR43065">
    <property type="entry name" value="SENSOR HISTIDINE KINASE"/>
    <property type="match status" value="1"/>
</dbReference>
<evidence type="ECO:0000313" key="5">
    <source>
        <dbReference type="EMBL" id="GAL18409.1"/>
    </source>
</evidence>
<dbReference type="Pfam" id="PF02518">
    <property type="entry name" value="HATPase_c"/>
    <property type="match status" value="1"/>
</dbReference>
<dbReference type="CDD" id="cd00082">
    <property type="entry name" value="HisKA"/>
    <property type="match status" value="1"/>
</dbReference>
<comment type="catalytic activity">
    <reaction evidence="1">
        <text>ATP + protein L-histidine = ADP + protein N-phospho-L-histidine.</text>
        <dbReference type="EC" id="2.7.13.3"/>
    </reaction>
</comment>
<dbReference type="Proteomes" id="UP000029228">
    <property type="component" value="Unassembled WGS sequence"/>
</dbReference>
<dbReference type="InterPro" id="IPR036890">
    <property type="entry name" value="HATPase_C_sf"/>
</dbReference>
<keyword evidence="5" id="KW-0418">Kinase</keyword>
<keyword evidence="5" id="KW-0808">Transferase</keyword>
<dbReference type="PANTHER" id="PTHR43065:SF42">
    <property type="entry name" value="TWO-COMPONENT SENSOR PPRA"/>
    <property type="match status" value="1"/>
</dbReference>
<dbReference type="InterPro" id="IPR004358">
    <property type="entry name" value="Sig_transdc_His_kin-like_C"/>
</dbReference>
<dbReference type="InterPro" id="IPR003661">
    <property type="entry name" value="HisK_dim/P_dom"/>
</dbReference>
<reference evidence="5 6" key="1">
    <citation type="submission" date="2014-09" db="EMBL/GenBank/DDBJ databases">
        <title>Vibrio maritimus JCM 19235. (C45) whole genome shotgun sequence.</title>
        <authorList>
            <person name="Sawabe T."/>
            <person name="Meirelles P."/>
            <person name="Nakanishi M."/>
            <person name="Sayaka M."/>
            <person name="Hattori M."/>
            <person name="Ohkuma M."/>
        </authorList>
    </citation>
    <scope>NUCLEOTIDE SEQUENCE [LARGE SCALE GENOMIC DNA]</scope>
    <source>
        <strain evidence="6">JCM19235</strain>
    </source>
</reference>
<gene>
    <name evidence="5" type="ORF">JCM19235_6962</name>
</gene>
<dbReference type="AlphaFoldDB" id="A0A090RW15"/>
<dbReference type="PROSITE" id="PS50109">
    <property type="entry name" value="HIS_KIN"/>
    <property type="match status" value="1"/>
</dbReference>
<accession>A0A090RW15</accession>
<dbReference type="OrthoDB" id="1931120at2"/>
<dbReference type="SUPFAM" id="SSF47384">
    <property type="entry name" value="Homodimeric domain of signal transducing histidine kinase"/>
    <property type="match status" value="1"/>
</dbReference>
<dbReference type="CDD" id="cd00075">
    <property type="entry name" value="HATPase"/>
    <property type="match status" value="1"/>
</dbReference>
<dbReference type="Gene3D" id="1.10.287.130">
    <property type="match status" value="1"/>
</dbReference>
<evidence type="ECO:0000313" key="6">
    <source>
        <dbReference type="Proteomes" id="UP000029228"/>
    </source>
</evidence>
<dbReference type="InterPro" id="IPR003594">
    <property type="entry name" value="HATPase_dom"/>
</dbReference>